<dbReference type="UniPathway" id="UPA00219"/>
<dbReference type="GO" id="GO:0071555">
    <property type="term" value="P:cell wall organization"/>
    <property type="evidence" value="ECO:0007669"/>
    <property type="project" value="UniProtKB-KW"/>
</dbReference>
<keyword evidence="8 18" id="KW-0378">Hydrolase</keyword>
<feature type="active site" description="Acyl-ester intermediate" evidence="13">
    <location>
        <position position="59"/>
    </location>
</feature>
<name>A7HXT3_PARL1</name>
<dbReference type="HOGENOM" id="CLU_027070_8_1_5"/>
<dbReference type="SUPFAM" id="SSF69189">
    <property type="entry name" value="Penicillin-binding protein associated domain"/>
    <property type="match status" value="1"/>
</dbReference>
<comment type="similarity">
    <text evidence="3 15">Belongs to the peptidase S11 family.</text>
</comment>
<keyword evidence="19" id="KW-1185">Reference proteome</keyword>
<evidence type="ECO:0000256" key="7">
    <source>
        <dbReference type="ARBA" id="ARBA00022729"/>
    </source>
</evidence>
<keyword evidence="9" id="KW-0133">Cell shape</keyword>
<dbReference type="EMBL" id="CP000774">
    <property type="protein sequence ID" value="ABS64716.1"/>
    <property type="molecule type" value="Genomic_DNA"/>
</dbReference>
<evidence type="ECO:0000256" key="16">
    <source>
        <dbReference type="SAM" id="SignalP"/>
    </source>
</evidence>
<reference evidence="18 19" key="1">
    <citation type="journal article" date="2011" name="Stand. Genomic Sci.">
        <title>Complete genome sequence of Parvibaculum lavamentivorans type strain (DS-1(T)).</title>
        <authorList>
            <person name="Schleheck D."/>
            <person name="Weiss M."/>
            <person name="Pitluck S."/>
            <person name="Bruce D."/>
            <person name="Land M.L."/>
            <person name="Han S."/>
            <person name="Saunders E."/>
            <person name="Tapia R."/>
            <person name="Detter C."/>
            <person name="Brettin T."/>
            <person name="Han J."/>
            <person name="Woyke T."/>
            <person name="Goodwin L."/>
            <person name="Pennacchio L."/>
            <person name="Nolan M."/>
            <person name="Cook A.M."/>
            <person name="Kjelleberg S."/>
            <person name="Thomas T."/>
        </authorList>
    </citation>
    <scope>NUCLEOTIDE SEQUENCE [LARGE SCALE GENOMIC DNA]</scope>
    <source>
        <strain evidence="19">DS-1 / DSM 13023 / NCIMB 13966</strain>
    </source>
</reference>
<evidence type="ECO:0000256" key="10">
    <source>
        <dbReference type="ARBA" id="ARBA00022984"/>
    </source>
</evidence>
<keyword evidence="7 16" id="KW-0732">Signal</keyword>
<evidence type="ECO:0000313" key="18">
    <source>
        <dbReference type="EMBL" id="ABS64716.1"/>
    </source>
</evidence>
<dbReference type="Pfam" id="PF00768">
    <property type="entry name" value="Peptidase_S11"/>
    <property type="match status" value="1"/>
</dbReference>
<comment type="function">
    <text evidence="1">Removes C-terminal D-alanyl residues from sugar-peptide cell wall precursors.</text>
</comment>
<comment type="pathway">
    <text evidence="2">Cell wall biogenesis; peptidoglycan biosynthesis.</text>
</comment>
<gene>
    <name evidence="18" type="ordered locus">Plav_3109</name>
</gene>
<evidence type="ECO:0000256" key="13">
    <source>
        <dbReference type="PIRSR" id="PIRSR618044-1"/>
    </source>
</evidence>
<keyword evidence="10" id="KW-0573">Peptidoglycan synthesis</keyword>
<evidence type="ECO:0000256" key="1">
    <source>
        <dbReference type="ARBA" id="ARBA00003217"/>
    </source>
</evidence>
<keyword evidence="6" id="KW-0645">Protease</keyword>
<evidence type="ECO:0000313" key="19">
    <source>
        <dbReference type="Proteomes" id="UP000006377"/>
    </source>
</evidence>
<evidence type="ECO:0000256" key="14">
    <source>
        <dbReference type="PIRSR" id="PIRSR618044-2"/>
    </source>
</evidence>
<feature type="chain" id="PRO_5002709764" description="serine-type D-Ala-D-Ala carboxypeptidase" evidence="16">
    <location>
        <begin position="28"/>
        <end position="384"/>
    </location>
</feature>
<organism evidence="18 19">
    <name type="scientific">Parvibaculum lavamentivorans (strain DS-1 / DSM 13023 / NCIMB 13966)</name>
    <dbReference type="NCBI Taxonomy" id="402881"/>
    <lineage>
        <taxon>Bacteria</taxon>
        <taxon>Pseudomonadati</taxon>
        <taxon>Pseudomonadota</taxon>
        <taxon>Alphaproteobacteria</taxon>
        <taxon>Hyphomicrobiales</taxon>
        <taxon>Parvibaculaceae</taxon>
        <taxon>Parvibaculum</taxon>
    </lineage>
</organism>
<evidence type="ECO:0000259" key="17">
    <source>
        <dbReference type="SMART" id="SM00936"/>
    </source>
</evidence>
<dbReference type="InterPro" id="IPR015956">
    <property type="entry name" value="Peniciliin-bd_prot_C_sf"/>
</dbReference>
<dbReference type="SMART" id="SM00936">
    <property type="entry name" value="PBP5_C"/>
    <property type="match status" value="1"/>
</dbReference>
<feature type="domain" description="Peptidase S11 D-Ala-D-Ala carboxypeptidase A C-terminal" evidence="17">
    <location>
        <begin position="276"/>
        <end position="366"/>
    </location>
</feature>
<dbReference type="EC" id="3.4.16.4" evidence="4"/>
<dbReference type="STRING" id="402881.Plav_3109"/>
<dbReference type="GO" id="GO:0008360">
    <property type="term" value="P:regulation of cell shape"/>
    <property type="evidence" value="ECO:0007669"/>
    <property type="project" value="UniProtKB-KW"/>
</dbReference>
<dbReference type="RefSeq" id="WP_012112038.1">
    <property type="nucleotide sequence ID" value="NC_009719.1"/>
</dbReference>
<proteinExistence type="inferred from homology"/>
<dbReference type="Gene3D" id="2.60.410.10">
    <property type="entry name" value="D-Ala-D-Ala carboxypeptidase, C-terminal domain"/>
    <property type="match status" value="1"/>
</dbReference>
<protein>
    <recommendedName>
        <fullName evidence="4">serine-type D-Ala-D-Ala carboxypeptidase</fullName>
        <ecNumber evidence="4">3.4.16.4</ecNumber>
    </recommendedName>
</protein>
<evidence type="ECO:0000256" key="11">
    <source>
        <dbReference type="ARBA" id="ARBA00023316"/>
    </source>
</evidence>
<dbReference type="InterPro" id="IPR012338">
    <property type="entry name" value="Beta-lactam/transpept-like"/>
</dbReference>
<keyword evidence="5 18" id="KW-0121">Carboxypeptidase</keyword>
<evidence type="ECO:0000256" key="15">
    <source>
        <dbReference type="RuleBase" id="RU004016"/>
    </source>
</evidence>
<dbReference type="Gene3D" id="3.40.710.10">
    <property type="entry name" value="DD-peptidase/beta-lactamase superfamily"/>
    <property type="match status" value="1"/>
</dbReference>
<evidence type="ECO:0000256" key="2">
    <source>
        <dbReference type="ARBA" id="ARBA00004752"/>
    </source>
</evidence>
<dbReference type="Pfam" id="PF07943">
    <property type="entry name" value="PBP5_C"/>
    <property type="match status" value="1"/>
</dbReference>
<evidence type="ECO:0000256" key="3">
    <source>
        <dbReference type="ARBA" id="ARBA00007164"/>
    </source>
</evidence>
<evidence type="ECO:0000256" key="6">
    <source>
        <dbReference type="ARBA" id="ARBA00022670"/>
    </source>
</evidence>
<dbReference type="GO" id="GO:0009252">
    <property type="term" value="P:peptidoglycan biosynthetic process"/>
    <property type="evidence" value="ECO:0007669"/>
    <property type="project" value="UniProtKB-UniPathway"/>
</dbReference>
<feature type="active site" description="Proton acceptor" evidence="13">
    <location>
        <position position="62"/>
    </location>
</feature>
<dbReference type="Proteomes" id="UP000006377">
    <property type="component" value="Chromosome"/>
</dbReference>
<dbReference type="KEGG" id="pla:Plav_3109"/>
<dbReference type="eggNOG" id="COG1686">
    <property type="taxonomic scope" value="Bacteria"/>
</dbReference>
<dbReference type="GO" id="GO:0006508">
    <property type="term" value="P:proteolysis"/>
    <property type="evidence" value="ECO:0007669"/>
    <property type="project" value="UniProtKB-KW"/>
</dbReference>
<dbReference type="GO" id="GO:0009002">
    <property type="term" value="F:serine-type D-Ala-D-Ala carboxypeptidase activity"/>
    <property type="evidence" value="ECO:0007669"/>
    <property type="project" value="UniProtKB-EC"/>
</dbReference>
<feature type="active site" evidence="13">
    <location>
        <position position="124"/>
    </location>
</feature>
<evidence type="ECO:0000256" key="9">
    <source>
        <dbReference type="ARBA" id="ARBA00022960"/>
    </source>
</evidence>
<keyword evidence="11" id="KW-0961">Cell wall biogenesis/degradation</keyword>
<evidence type="ECO:0000256" key="8">
    <source>
        <dbReference type="ARBA" id="ARBA00022801"/>
    </source>
</evidence>
<dbReference type="PRINTS" id="PR00725">
    <property type="entry name" value="DADACBPTASE1"/>
</dbReference>
<sequence>MNRFISATAFALSLALTAVALPRGAFAFETAAEYAVLMDYESGSILWGKNADEQMHPASMSKLMTLDMLFGAIRDGSVSLDDEFKVSENAWRKGGAASGSSTMFADLNTVVPVHAILRGIIVQSGNDACIATAEALSGSESAFAEALTERGKAIGLTNSNFTNSTGWPDEDHLMTAHDLAVLARHIIMEFPEFYPIFKETDFTWNGIKQGNRNPALYLDPSVDGLKTGHTEASGYGLVASAKRGDQRLILVLNGLPSERARADESVRLLDWGFRSFKHYKLFTAGTPVENAPVWQGTYGEVPLVSQTDIDVILSTEQRRNMKVSVLYDTPVAAPVAAGQRIGTIRIEAPDMPVREFPLVAGGAVERQGIFGRAMGALKHMILGG</sequence>
<accession>A7HXT3</accession>
<feature type="binding site" evidence="14">
    <location>
        <position position="226"/>
    </location>
    <ligand>
        <name>substrate</name>
    </ligand>
</feature>
<dbReference type="InterPro" id="IPR001967">
    <property type="entry name" value="Peptidase_S11_N"/>
</dbReference>
<dbReference type="InterPro" id="IPR037167">
    <property type="entry name" value="Peptidase_S11_C_sf"/>
</dbReference>
<evidence type="ECO:0000256" key="4">
    <source>
        <dbReference type="ARBA" id="ARBA00012448"/>
    </source>
</evidence>
<feature type="signal peptide" evidence="16">
    <location>
        <begin position="1"/>
        <end position="27"/>
    </location>
</feature>
<dbReference type="AlphaFoldDB" id="A7HXT3"/>
<evidence type="ECO:0000256" key="5">
    <source>
        <dbReference type="ARBA" id="ARBA00022645"/>
    </source>
</evidence>
<dbReference type="OrthoDB" id="5291989at2"/>
<evidence type="ECO:0000256" key="12">
    <source>
        <dbReference type="ARBA" id="ARBA00034000"/>
    </source>
</evidence>
<dbReference type="PANTHER" id="PTHR21581">
    <property type="entry name" value="D-ALANYL-D-ALANINE CARBOXYPEPTIDASE"/>
    <property type="match status" value="1"/>
</dbReference>
<dbReference type="SUPFAM" id="SSF56601">
    <property type="entry name" value="beta-lactamase/transpeptidase-like"/>
    <property type="match status" value="1"/>
</dbReference>
<comment type="catalytic activity">
    <reaction evidence="12">
        <text>Preferential cleavage: (Ac)2-L-Lys-D-Ala-|-D-Ala. Also transpeptidation of peptidyl-alanyl moieties that are N-acyl substituents of D-alanine.</text>
        <dbReference type="EC" id="3.4.16.4"/>
    </reaction>
</comment>
<dbReference type="InterPro" id="IPR012907">
    <property type="entry name" value="Peptidase_S11_C"/>
</dbReference>
<dbReference type="PANTHER" id="PTHR21581:SF6">
    <property type="entry name" value="TRAFFICKING PROTEIN PARTICLE COMPLEX SUBUNIT 12"/>
    <property type="match status" value="1"/>
</dbReference>
<dbReference type="InterPro" id="IPR018044">
    <property type="entry name" value="Peptidase_S11"/>
</dbReference>